<gene>
    <name evidence="1" type="ORF">A2T98_08480</name>
</gene>
<dbReference type="Proteomes" id="UP000076555">
    <property type="component" value="Unassembled WGS sequence"/>
</dbReference>
<dbReference type="AlphaFoldDB" id="A0A166JX06"/>
<organism evidence="1 2">
    <name type="scientific">Nodularia spumigena CENA596</name>
    <dbReference type="NCBI Taxonomy" id="1819295"/>
    <lineage>
        <taxon>Bacteria</taxon>
        <taxon>Bacillati</taxon>
        <taxon>Cyanobacteriota</taxon>
        <taxon>Cyanophyceae</taxon>
        <taxon>Nostocales</taxon>
        <taxon>Nodulariaceae</taxon>
        <taxon>Nodularia</taxon>
    </lineage>
</organism>
<evidence type="ECO:0000313" key="1">
    <source>
        <dbReference type="EMBL" id="KZL50249.1"/>
    </source>
</evidence>
<accession>A0A166JX06</accession>
<dbReference type="EMBL" id="LWAJ01000101">
    <property type="protein sequence ID" value="KZL50249.1"/>
    <property type="molecule type" value="Genomic_DNA"/>
</dbReference>
<proteinExistence type="predicted"/>
<name>A0A166JX06_NODSP</name>
<evidence type="ECO:0000313" key="2">
    <source>
        <dbReference type="Proteomes" id="UP000076555"/>
    </source>
</evidence>
<reference evidence="1 2" key="1">
    <citation type="submission" date="2016-04" db="EMBL/GenBank/DDBJ databases">
        <title>Draft Genome Assembly of the Bloom-forming Cyanobacterium Nodularia spumigena Strain CENA596 in Shrimp Production Ponds.</title>
        <authorList>
            <person name="Popin R.V."/>
            <person name="Rigonato J."/>
            <person name="Abreu V.A."/>
            <person name="Andreote A.P."/>
            <person name="Silveira S.B."/>
            <person name="Odebrecht C."/>
            <person name="Fiore M.F."/>
        </authorList>
    </citation>
    <scope>NUCLEOTIDE SEQUENCE [LARGE SCALE GENOMIC DNA]</scope>
    <source>
        <strain evidence="1 2">CENA596</strain>
    </source>
</reference>
<dbReference type="RefSeq" id="WP_063872366.1">
    <property type="nucleotide sequence ID" value="NZ_CAWMRI010000101.1"/>
</dbReference>
<dbReference type="OrthoDB" id="459598at2"/>
<comment type="caution">
    <text evidence="1">The sequence shown here is derived from an EMBL/GenBank/DDBJ whole genome shotgun (WGS) entry which is preliminary data.</text>
</comment>
<protein>
    <submittedName>
        <fullName evidence="1">Two-component hybrid sensor and regulator</fullName>
    </submittedName>
</protein>
<sequence>MQQYSSLPEQNSSVDKTPTLLTTMQQLRAELWLERSLNQLQSRLNDCLLCAYSTVSQAITTVAEIFQTVVNELSMALNSMTVAIALFQQRAKIAQVCYVSGSGSDSPCPQFIVLEQKNQKLQLKLQASRSTVSNDSSYCSNRNGHERRWRNLFGCWSR</sequence>